<reference evidence="2" key="1">
    <citation type="submission" date="2018-11" db="EMBL/GenBank/DDBJ databases">
        <authorList>
            <consortium name="Pathogen Informatics"/>
        </authorList>
    </citation>
    <scope>NUCLEOTIDE SEQUENCE</scope>
</reference>
<keyword evidence="3" id="KW-1185">Reference proteome</keyword>
<protein>
    <submittedName>
        <fullName evidence="2">Uncharacterized protein</fullName>
    </submittedName>
</protein>
<evidence type="ECO:0000256" key="1">
    <source>
        <dbReference type="SAM" id="MobiDB-lite"/>
    </source>
</evidence>
<proteinExistence type="predicted"/>
<organism evidence="2 3">
    <name type="scientific">Protopolystoma xenopodis</name>
    <dbReference type="NCBI Taxonomy" id="117903"/>
    <lineage>
        <taxon>Eukaryota</taxon>
        <taxon>Metazoa</taxon>
        <taxon>Spiralia</taxon>
        <taxon>Lophotrochozoa</taxon>
        <taxon>Platyhelminthes</taxon>
        <taxon>Monogenea</taxon>
        <taxon>Polyopisthocotylea</taxon>
        <taxon>Polystomatidea</taxon>
        <taxon>Polystomatidae</taxon>
        <taxon>Protopolystoma</taxon>
    </lineage>
</organism>
<dbReference type="EMBL" id="CAAALY010023957">
    <property type="protein sequence ID" value="VEL15253.1"/>
    <property type="molecule type" value="Genomic_DNA"/>
</dbReference>
<comment type="caution">
    <text evidence="2">The sequence shown here is derived from an EMBL/GenBank/DDBJ whole genome shotgun (WGS) entry which is preliminary data.</text>
</comment>
<accession>A0A448WMC3</accession>
<dbReference type="Proteomes" id="UP000784294">
    <property type="component" value="Unassembled WGS sequence"/>
</dbReference>
<evidence type="ECO:0000313" key="2">
    <source>
        <dbReference type="EMBL" id="VEL15253.1"/>
    </source>
</evidence>
<dbReference type="AlphaFoldDB" id="A0A448WMC3"/>
<sequence>MPKACGDKQPQPIPSGAAEEPVVLIPGAHHNSDWDSESENDQSVVPPSGWPTASIIFCPNCYSCMPFLSVFRLLDPKNVKCILEQECADALANLSAASR</sequence>
<gene>
    <name evidence="2" type="ORF">PXEA_LOCUS8693</name>
</gene>
<evidence type="ECO:0000313" key="3">
    <source>
        <dbReference type="Proteomes" id="UP000784294"/>
    </source>
</evidence>
<feature type="region of interest" description="Disordered" evidence="1">
    <location>
        <begin position="26"/>
        <end position="46"/>
    </location>
</feature>
<name>A0A448WMC3_9PLAT</name>